<reference evidence="1" key="1">
    <citation type="submission" date="2022-06" db="EMBL/GenBank/DDBJ databases">
        <title>Uncovering the hologenomic basis of an extraordinary plant invasion.</title>
        <authorList>
            <person name="Bieker V.C."/>
            <person name="Martin M.D."/>
            <person name="Gilbert T."/>
            <person name="Hodgins K."/>
            <person name="Battlay P."/>
            <person name="Petersen B."/>
            <person name="Wilson J."/>
        </authorList>
    </citation>
    <scope>NUCLEOTIDE SEQUENCE</scope>
    <source>
        <strain evidence="1">AA19_3_7</strain>
        <tissue evidence="1">Leaf</tissue>
    </source>
</reference>
<evidence type="ECO:0000313" key="2">
    <source>
        <dbReference type="Proteomes" id="UP001206925"/>
    </source>
</evidence>
<sequence length="86" mass="9832">MGNLKVLILRSYYTRLLCALGNPKALRVSYDKDISTRSEGLALRFLCLGGWYVIDQLLSIPLSSCLKMLKHMQQRSTKEVMCPFFS</sequence>
<organism evidence="1 2">
    <name type="scientific">Ambrosia artemisiifolia</name>
    <name type="common">Common ragweed</name>
    <dbReference type="NCBI Taxonomy" id="4212"/>
    <lineage>
        <taxon>Eukaryota</taxon>
        <taxon>Viridiplantae</taxon>
        <taxon>Streptophyta</taxon>
        <taxon>Embryophyta</taxon>
        <taxon>Tracheophyta</taxon>
        <taxon>Spermatophyta</taxon>
        <taxon>Magnoliopsida</taxon>
        <taxon>eudicotyledons</taxon>
        <taxon>Gunneridae</taxon>
        <taxon>Pentapetalae</taxon>
        <taxon>asterids</taxon>
        <taxon>campanulids</taxon>
        <taxon>Asterales</taxon>
        <taxon>Asteraceae</taxon>
        <taxon>Asteroideae</taxon>
        <taxon>Heliantheae alliance</taxon>
        <taxon>Heliantheae</taxon>
        <taxon>Ambrosia</taxon>
    </lineage>
</organism>
<dbReference type="Proteomes" id="UP001206925">
    <property type="component" value="Unassembled WGS sequence"/>
</dbReference>
<dbReference type="EMBL" id="JAMZMK010006840">
    <property type="protein sequence ID" value="KAI7747120.1"/>
    <property type="molecule type" value="Genomic_DNA"/>
</dbReference>
<name>A0AAD5CTP8_AMBAR</name>
<protein>
    <submittedName>
        <fullName evidence="1">Uncharacterized protein</fullName>
    </submittedName>
</protein>
<proteinExistence type="predicted"/>
<gene>
    <name evidence="1" type="ORF">M8C21_031379</name>
</gene>
<accession>A0AAD5CTP8</accession>
<comment type="caution">
    <text evidence="1">The sequence shown here is derived from an EMBL/GenBank/DDBJ whole genome shotgun (WGS) entry which is preliminary data.</text>
</comment>
<keyword evidence="2" id="KW-1185">Reference proteome</keyword>
<evidence type="ECO:0000313" key="1">
    <source>
        <dbReference type="EMBL" id="KAI7747120.1"/>
    </source>
</evidence>
<dbReference type="AlphaFoldDB" id="A0AAD5CTP8"/>